<accession>A0A6C0KTD8</accession>
<organism evidence="1">
    <name type="scientific">viral metagenome</name>
    <dbReference type="NCBI Taxonomy" id="1070528"/>
    <lineage>
        <taxon>unclassified sequences</taxon>
        <taxon>metagenomes</taxon>
        <taxon>organismal metagenomes</taxon>
    </lineage>
</organism>
<sequence length="66" mass="7458">MNNAVKRTNYSKLKNVLDSPNEKEGVPKVSIHDFDVSQKVVRSDNYSYLNVICAPQAWKKTAGTFL</sequence>
<name>A0A6C0KTD8_9ZZZZ</name>
<proteinExistence type="predicted"/>
<reference evidence="1" key="1">
    <citation type="journal article" date="2020" name="Nature">
        <title>Giant virus diversity and host interactions through global metagenomics.</title>
        <authorList>
            <person name="Schulz F."/>
            <person name="Roux S."/>
            <person name="Paez-Espino D."/>
            <person name="Jungbluth S."/>
            <person name="Walsh D.A."/>
            <person name="Denef V.J."/>
            <person name="McMahon K.D."/>
            <person name="Konstantinidis K.T."/>
            <person name="Eloe-Fadrosh E.A."/>
            <person name="Kyrpides N.C."/>
            <person name="Woyke T."/>
        </authorList>
    </citation>
    <scope>NUCLEOTIDE SEQUENCE</scope>
    <source>
        <strain evidence="1">GVMAG-S-3300013014-136</strain>
    </source>
</reference>
<dbReference type="AlphaFoldDB" id="A0A6C0KTD8"/>
<evidence type="ECO:0000313" key="1">
    <source>
        <dbReference type="EMBL" id="QHU20000.1"/>
    </source>
</evidence>
<dbReference type="EMBL" id="MN740961">
    <property type="protein sequence ID" value="QHU20000.1"/>
    <property type="molecule type" value="Genomic_DNA"/>
</dbReference>
<protein>
    <submittedName>
        <fullName evidence="1">Uncharacterized protein</fullName>
    </submittedName>
</protein>